<protein>
    <recommendedName>
        <fullName evidence="4">DUF4857 domain-containing protein</fullName>
    </recommendedName>
</protein>
<keyword evidence="3" id="KW-1185">Reference proteome</keyword>
<dbReference type="InterPro" id="IPR032333">
    <property type="entry name" value="DUF4857"/>
</dbReference>
<organism evidence="2 3">
    <name type="scientific">Taylorella asinigenitalis (strain MCE3)</name>
    <dbReference type="NCBI Taxonomy" id="1008459"/>
    <lineage>
        <taxon>Bacteria</taxon>
        <taxon>Pseudomonadati</taxon>
        <taxon>Pseudomonadota</taxon>
        <taxon>Betaproteobacteria</taxon>
        <taxon>Burkholderiales</taxon>
        <taxon>Alcaligenaceae</taxon>
        <taxon>Taylorella</taxon>
    </lineage>
</organism>
<evidence type="ECO:0000256" key="1">
    <source>
        <dbReference type="SAM" id="Phobius"/>
    </source>
</evidence>
<reference key="1">
    <citation type="submission" date="2011-09" db="EMBL/GenBank/DDBJ databases">
        <title>Genomic characterization of the Taylorella genus.</title>
        <authorList>
            <person name="Hebert L."/>
            <person name="Moumen B."/>
            <person name="Pons N."/>
            <person name="Duquesne F."/>
            <person name="Breuil M.-F."/>
            <person name="Goux D."/>
            <person name="Batto J.-M."/>
            <person name="Renault P."/>
            <person name="Laugier C."/>
            <person name="Petry S."/>
        </authorList>
    </citation>
    <scope>NUCLEOTIDE SEQUENCE</scope>
    <source>
        <strain>MCE3</strain>
    </source>
</reference>
<gene>
    <name evidence="2" type="ordered locus">TASI_0162</name>
</gene>
<evidence type="ECO:0000313" key="2">
    <source>
        <dbReference type="EMBL" id="AEP35953.1"/>
    </source>
</evidence>
<keyword evidence="1" id="KW-0812">Transmembrane</keyword>
<evidence type="ECO:0008006" key="4">
    <source>
        <dbReference type="Google" id="ProtNLM"/>
    </source>
</evidence>
<name>G4QDD6_TAYAM</name>
<dbReference type="HOGENOM" id="CLU_053148_0_0_4"/>
<keyword evidence="1" id="KW-1133">Transmembrane helix</keyword>
<dbReference type="KEGG" id="tas:TASI_0162"/>
<dbReference type="OrthoDB" id="9156606at2"/>
<feature type="transmembrane region" description="Helical" evidence="1">
    <location>
        <begin position="7"/>
        <end position="25"/>
    </location>
</feature>
<proteinExistence type="predicted"/>
<feature type="transmembrane region" description="Helical" evidence="1">
    <location>
        <begin position="395"/>
        <end position="415"/>
    </location>
</feature>
<keyword evidence="1" id="KW-0472">Membrane</keyword>
<dbReference type="Pfam" id="PF16149">
    <property type="entry name" value="DUF4857"/>
    <property type="match status" value="1"/>
</dbReference>
<sequence>MILFSRICLYAISVLAMASVLPTYIKQIFPLGFKTTIIAYSADRNKLIFSKYTNGEWSYEDSDGKHLTKEESQRALPFKNLHSLMRNKQLPERVGSWKFDAETAVKYIDKERLSANRLDKPDTGLYTLMESKPGIKGFASPDDLFRMTANGVEFIDLETNKINSSKSKYLSDLMHARGFKFPHRFVADSPSTRKAIDNGVLLVDSDYRVFHLKLLDGEIQLMRTNAVLPKSTISIDVLEQLRKEYHGVVTTASDIYLLRWDDYSLVRIPFSKYDPFSENVAMDGDYLNWEFSRALPDSSRRDFVLTDRNITPSLMHHWKLNGVFDARKSLINNGIGFFFPYYVKFSLHERSQNNIYIRGTQANWWVIALGILASIGAYVLCWRKRAGTLPPLGDVLFLCVSGFYGLIVLLILGPVHKKARRFRRAPISTF</sequence>
<accession>G4QDD6</accession>
<dbReference type="Proteomes" id="UP000009284">
    <property type="component" value="Chromosome"/>
</dbReference>
<dbReference type="EMBL" id="CP003059">
    <property type="protein sequence ID" value="AEP35953.1"/>
    <property type="molecule type" value="Genomic_DNA"/>
</dbReference>
<feature type="transmembrane region" description="Helical" evidence="1">
    <location>
        <begin position="362"/>
        <end position="383"/>
    </location>
</feature>
<dbReference type="eggNOG" id="ENOG502Z8VZ">
    <property type="taxonomic scope" value="Bacteria"/>
</dbReference>
<dbReference type="AlphaFoldDB" id="G4QDD6"/>
<dbReference type="RefSeq" id="WP_014110852.1">
    <property type="nucleotide sequence ID" value="NC_016043.1"/>
</dbReference>
<dbReference type="STRING" id="1008459.TASI_0162"/>
<reference evidence="2 3" key="2">
    <citation type="journal article" date="2012" name="PLoS ONE">
        <title>Genomic characterization of the taylorella genus.</title>
        <authorList>
            <person name="Hebert L."/>
            <person name="Moumen B."/>
            <person name="Pons N."/>
            <person name="Duquesne F."/>
            <person name="Breuil M.F."/>
            <person name="Goux D."/>
            <person name="Batto J.M."/>
            <person name="Laugier C."/>
            <person name="Renault P."/>
            <person name="Petry S."/>
        </authorList>
    </citation>
    <scope>NUCLEOTIDE SEQUENCE [LARGE SCALE GENOMIC DNA]</scope>
    <source>
        <strain evidence="2 3">MCE3</strain>
    </source>
</reference>
<evidence type="ECO:0000313" key="3">
    <source>
        <dbReference type="Proteomes" id="UP000009284"/>
    </source>
</evidence>